<dbReference type="Pfam" id="PF11372">
    <property type="entry name" value="DUF3173"/>
    <property type="match status" value="1"/>
</dbReference>
<name>A0A943LVW6_STRVE</name>
<dbReference type="InterPro" id="IPR021512">
    <property type="entry name" value="DUF3173"/>
</dbReference>
<dbReference type="AlphaFoldDB" id="A0A943LVW6"/>
<gene>
    <name evidence="1" type="ORF">KH901_00420</name>
</gene>
<organism evidence="1 2">
    <name type="scientific">Streptococcus vestibularis</name>
    <dbReference type="NCBI Taxonomy" id="1343"/>
    <lineage>
        <taxon>Bacteria</taxon>
        <taxon>Bacillati</taxon>
        <taxon>Bacillota</taxon>
        <taxon>Bacilli</taxon>
        <taxon>Lactobacillales</taxon>
        <taxon>Streptococcaceae</taxon>
        <taxon>Streptococcus</taxon>
    </lineage>
</organism>
<comment type="caution">
    <text evidence="1">The sequence shown here is derived from an EMBL/GenBank/DDBJ whole genome shotgun (WGS) entry which is preliminary data.</text>
</comment>
<proteinExistence type="predicted"/>
<protein>
    <submittedName>
        <fullName evidence="1">DUF3173 domain-containing protein</fullName>
    </submittedName>
</protein>
<sequence length="80" mass="9261">MLKKENNVLKKIINKNDLIALGYKTNTAMTIIRQAKKIMVQKGYAFYNNHRLDYVPIHAVEEIIGVSLLEKEKEDSINNE</sequence>
<accession>A0A943LVW6</accession>
<evidence type="ECO:0000313" key="1">
    <source>
        <dbReference type="EMBL" id="MBS6096960.1"/>
    </source>
</evidence>
<reference evidence="1" key="1">
    <citation type="submission" date="2021-05" db="EMBL/GenBank/DDBJ databases">
        <title>Infant gut strain persistence is associated with maternal origin, phylogeny, and functional potential including surface adhesion and iron acquisition.</title>
        <authorList>
            <person name="Lou Y.C."/>
        </authorList>
    </citation>
    <scope>NUCLEOTIDE SEQUENCE</scope>
    <source>
        <strain evidence="1">L3_122_031G1_dasL3_122_031G1_maxbin2.maxbin.025s ta_sub</strain>
    </source>
</reference>
<dbReference type="EMBL" id="JAHAGS010000003">
    <property type="protein sequence ID" value="MBS6096960.1"/>
    <property type="molecule type" value="Genomic_DNA"/>
</dbReference>
<evidence type="ECO:0000313" key="2">
    <source>
        <dbReference type="Proteomes" id="UP000703822"/>
    </source>
</evidence>
<dbReference type="Proteomes" id="UP000703822">
    <property type="component" value="Unassembled WGS sequence"/>
</dbReference>